<evidence type="ECO:0000313" key="12">
    <source>
        <dbReference type="EMBL" id="GIX64130.1"/>
    </source>
</evidence>
<dbReference type="Proteomes" id="UP001497744">
    <property type="component" value="Unassembled WGS sequence"/>
</dbReference>
<keyword evidence="10" id="KW-0732">Signal</keyword>
<keyword evidence="8" id="KW-0560">Oxidoreductase</keyword>
<sequence>MQLVVARLLLLSLCRAALGGTATVTAYAFSTRSSVAGITRRGYLMATGRPSSPHSPGPRDRSTAEVSRADERHSRPLVQIAPMLDVTYYEFRQFMRMITKRAQLWTEMMPDATLLHGERETVHRMLESDPNESPIVVQLGGNNAGTLKEAAKVALAYGYDEVNLNCGCPSARVSGKGCFGAALMNDAPLVSDILKELRESCPVPVTVKHRLGVDHNDSYEFLRDFVVKVAESGCDEFIVHARKAWLNGINPKQNRSIPPLDHDRVYRLCQEFPQLKFTLNGGIKTLQEVKTALDRGVYGVMIGRMAYDNPCELARVDTDIYGEAENPPTCKTRRALLEAYADFVDATTERNASMHVCMIVKPILGTFYGEIGTRVFRQALSDMSVYESLSFHKGKTRHAQYIHRAIEIMETVNPEALNRALH</sequence>
<evidence type="ECO:0000256" key="1">
    <source>
        <dbReference type="ARBA" id="ARBA00001917"/>
    </source>
</evidence>
<evidence type="ECO:0000256" key="5">
    <source>
        <dbReference type="ARBA" id="ARBA00022694"/>
    </source>
</evidence>
<accession>A0AAV4LWJ7</accession>
<dbReference type="Gene3D" id="1.20.120.1460">
    <property type="match status" value="1"/>
</dbReference>
<reference evidence="12 13" key="1">
    <citation type="submission" date="2021-06" db="EMBL/GenBank/DDBJ databases">
        <title>Genome sequence of Babesia caballi.</title>
        <authorList>
            <person name="Yamagishi J."/>
            <person name="Kidaka T."/>
            <person name="Ochi A."/>
        </authorList>
    </citation>
    <scope>NUCLEOTIDE SEQUENCE [LARGE SCALE GENOMIC DNA]</scope>
    <source>
        <strain evidence="12">USDA-D6B2</strain>
    </source>
</reference>
<dbReference type="InterPro" id="IPR004653">
    <property type="entry name" value="DusA"/>
</dbReference>
<evidence type="ECO:0000256" key="6">
    <source>
        <dbReference type="ARBA" id="ARBA00022857"/>
    </source>
</evidence>
<evidence type="ECO:0000256" key="7">
    <source>
        <dbReference type="ARBA" id="ARBA00022884"/>
    </source>
</evidence>
<evidence type="ECO:0000256" key="9">
    <source>
        <dbReference type="SAM" id="MobiDB-lite"/>
    </source>
</evidence>
<protein>
    <submittedName>
        <fullName evidence="12">Dihydrouridine synthase, putative</fullName>
    </submittedName>
</protein>
<dbReference type="GO" id="GO:0050660">
    <property type="term" value="F:flavin adenine dinucleotide binding"/>
    <property type="evidence" value="ECO:0007669"/>
    <property type="project" value="InterPro"/>
</dbReference>
<dbReference type="AlphaFoldDB" id="A0AAV4LWJ7"/>
<keyword evidence="4" id="KW-0288">FMN</keyword>
<dbReference type="InterPro" id="IPR013785">
    <property type="entry name" value="Aldolase_TIM"/>
</dbReference>
<dbReference type="InterPro" id="IPR035587">
    <property type="entry name" value="DUS-like_FMN-bd"/>
</dbReference>
<dbReference type="GeneID" id="94195611"/>
<keyword evidence="7" id="KW-0694">RNA-binding</keyword>
<dbReference type="PANTHER" id="PTHR42907:SF1">
    <property type="entry name" value="FMN-LINKED OXIDOREDUCTASES SUPERFAMILY PROTEIN"/>
    <property type="match status" value="1"/>
</dbReference>
<comment type="caution">
    <text evidence="12">The sequence shown here is derived from an EMBL/GenBank/DDBJ whole genome shotgun (WGS) entry which is preliminary data.</text>
</comment>
<dbReference type="Gene3D" id="3.20.20.70">
    <property type="entry name" value="Aldolase class I"/>
    <property type="match status" value="1"/>
</dbReference>
<evidence type="ECO:0000256" key="8">
    <source>
        <dbReference type="ARBA" id="ARBA00023002"/>
    </source>
</evidence>
<dbReference type="SUPFAM" id="SSF51395">
    <property type="entry name" value="FMN-linked oxidoreductases"/>
    <property type="match status" value="1"/>
</dbReference>
<feature type="signal peptide" evidence="10">
    <location>
        <begin position="1"/>
        <end position="19"/>
    </location>
</feature>
<dbReference type="NCBIfam" id="NF008774">
    <property type="entry name" value="PRK11815.1"/>
    <property type="match status" value="1"/>
</dbReference>
<feature type="domain" description="DUS-like FMN-binding" evidence="11">
    <location>
        <begin position="80"/>
        <end position="384"/>
    </location>
</feature>
<evidence type="ECO:0000259" key="11">
    <source>
        <dbReference type="Pfam" id="PF01207"/>
    </source>
</evidence>
<feature type="region of interest" description="Disordered" evidence="9">
    <location>
        <begin position="45"/>
        <end position="72"/>
    </location>
</feature>
<name>A0AAV4LWJ7_BABCB</name>
<feature type="chain" id="PRO_5043629697" evidence="10">
    <location>
        <begin position="20"/>
        <end position="422"/>
    </location>
</feature>
<dbReference type="GO" id="GO:0000049">
    <property type="term" value="F:tRNA binding"/>
    <property type="evidence" value="ECO:0007669"/>
    <property type="project" value="UniProtKB-KW"/>
</dbReference>
<dbReference type="EMBL" id="BPLF01000003">
    <property type="protein sequence ID" value="GIX64130.1"/>
    <property type="molecule type" value="Genomic_DNA"/>
</dbReference>
<evidence type="ECO:0000313" key="13">
    <source>
        <dbReference type="Proteomes" id="UP001497744"/>
    </source>
</evidence>
<proteinExistence type="predicted"/>
<evidence type="ECO:0000256" key="4">
    <source>
        <dbReference type="ARBA" id="ARBA00022643"/>
    </source>
</evidence>
<dbReference type="Pfam" id="PF01207">
    <property type="entry name" value="Dus"/>
    <property type="match status" value="1"/>
</dbReference>
<keyword evidence="6" id="KW-0521">NADP</keyword>
<dbReference type="CDD" id="cd02801">
    <property type="entry name" value="DUS_like_FMN"/>
    <property type="match status" value="1"/>
</dbReference>
<dbReference type="InterPro" id="IPR018517">
    <property type="entry name" value="tRNA_hU_synthase_CS"/>
</dbReference>
<dbReference type="PROSITE" id="PS01136">
    <property type="entry name" value="UPF0034"/>
    <property type="match status" value="1"/>
</dbReference>
<feature type="compositionally biased region" description="Basic and acidic residues" evidence="9">
    <location>
        <begin position="57"/>
        <end position="72"/>
    </location>
</feature>
<dbReference type="RefSeq" id="XP_067716199.1">
    <property type="nucleotide sequence ID" value="XM_067860098.1"/>
</dbReference>
<keyword evidence="2" id="KW-0820">tRNA-binding</keyword>
<gene>
    <name evidence="12" type="ORF">BcabD6B2_35650</name>
</gene>
<evidence type="ECO:0000256" key="2">
    <source>
        <dbReference type="ARBA" id="ARBA00022555"/>
    </source>
</evidence>
<keyword evidence="3" id="KW-0285">Flavoprotein</keyword>
<evidence type="ECO:0000256" key="10">
    <source>
        <dbReference type="SAM" id="SignalP"/>
    </source>
</evidence>
<dbReference type="GO" id="GO:0017150">
    <property type="term" value="F:tRNA dihydrouridine synthase activity"/>
    <property type="evidence" value="ECO:0007669"/>
    <property type="project" value="InterPro"/>
</dbReference>
<dbReference type="PANTHER" id="PTHR42907">
    <property type="entry name" value="FMN-LINKED OXIDOREDUCTASES SUPERFAMILY PROTEIN"/>
    <property type="match status" value="1"/>
</dbReference>
<evidence type="ECO:0000256" key="3">
    <source>
        <dbReference type="ARBA" id="ARBA00022630"/>
    </source>
</evidence>
<keyword evidence="5" id="KW-0819">tRNA processing</keyword>
<comment type="cofactor">
    <cofactor evidence="1">
        <name>FMN</name>
        <dbReference type="ChEBI" id="CHEBI:58210"/>
    </cofactor>
</comment>
<organism evidence="12 13">
    <name type="scientific">Babesia caballi</name>
    <dbReference type="NCBI Taxonomy" id="5871"/>
    <lineage>
        <taxon>Eukaryota</taxon>
        <taxon>Sar</taxon>
        <taxon>Alveolata</taxon>
        <taxon>Apicomplexa</taxon>
        <taxon>Aconoidasida</taxon>
        <taxon>Piroplasmida</taxon>
        <taxon>Babesiidae</taxon>
        <taxon>Babesia</taxon>
    </lineage>
</organism>
<keyword evidence="13" id="KW-1185">Reference proteome</keyword>